<evidence type="ECO:0000256" key="1">
    <source>
        <dbReference type="SAM" id="SignalP"/>
    </source>
</evidence>
<organism evidence="2 3">
    <name type="scientific">Spodoptera frugiperda</name>
    <name type="common">Fall armyworm</name>
    <dbReference type="NCBI Taxonomy" id="7108"/>
    <lineage>
        <taxon>Eukaryota</taxon>
        <taxon>Metazoa</taxon>
        <taxon>Ecdysozoa</taxon>
        <taxon>Arthropoda</taxon>
        <taxon>Hexapoda</taxon>
        <taxon>Insecta</taxon>
        <taxon>Pterygota</taxon>
        <taxon>Neoptera</taxon>
        <taxon>Endopterygota</taxon>
        <taxon>Lepidoptera</taxon>
        <taxon>Glossata</taxon>
        <taxon>Ditrysia</taxon>
        <taxon>Noctuoidea</taxon>
        <taxon>Noctuidae</taxon>
        <taxon>Amphipyrinae</taxon>
        <taxon>Spodoptera</taxon>
    </lineage>
</organism>
<dbReference type="Proteomes" id="UP000829999">
    <property type="component" value="Chromosome 13"/>
</dbReference>
<dbReference type="GeneID" id="118270456"/>
<evidence type="ECO:0000313" key="2">
    <source>
        <dbReference type="Proteomes" id="UP000829999"/>
    </source>
</evidence>
<sequence length="239" mass="27493">MHSHSTQELLFCVLLVSHCIHVHSTSRQTRLTNPNGNIFNLLLGLYKVNPLKSSKVYKAFSDDVLLGRGDKTHVVLNFESDEYAKEQMKTNLHEIEKIIHKKSDDKPKSRFEKPEYDINDLSTENFKVDIVLNEKVLAKEQLKKSYQDKEEYGTFFGHIGSNEIFDNGLFTSKPTSHIKIKSPQMSKPTVNQFESIREDRKLAMNDGMGIRTRVEVRDKNQEYSPGDLKLIKVPDVVVI</sequence>
<reference evidence="3" key="1">
    <citation type="submission" date="2025-08" db="UniProtKB">
        <authorList>
            <consortium name="RefSeq"/>
        </authorList>
    </citation>
    <scope>IDENTIFICATION</scope>
    <source>
        <tissue evidence="3">Whole larval tissue</tissue>
    </source>
</reference>
<evidence type="ECO:0000313" key="3">
    <source>
        <dbReference type="RefSeq" id="XP_035441939.2"/>
    </source>
</evidence>
<dbReference type="AlphaFoldDB" id="A0A9R0D6G2"/>
<accession>A0A9R0D6G2</accession>
<keyword evidence="1" id="KW-0732">Signal</keyword>
<dbReference type="OrthoDB" id="7488454at2759"/>
<feature type="signal peptide" evidence="1">
    <location>
        <begin position="1"/>
        <end position="24"/>
    </location>
</feature>
<name>A0A9R0D6G2_SPOFR</name>
<protein>
    <submittedName>
        <fullName evidence="3">Uncharacterized protein LOC118270456</fullName>
    </submittedName>
</protein>
<dbReference type="RefSeq" id="XP_035441939.2">
    <property type="nucleotide sequence ID" value="XM_035586046.2"/>
</dbReference>
<proteinExistence type="predicted"/>
<feature type="chain" id="PRO_5040372861" evidence="1">
    <location>
        <begin position="25"/>
        <end position="239"/>
    </location>
</feature>
<keyword evidence="2" id="KW-1185">Reference proteome</keyword>
<gene>
    <name evidence="3" type="primary">LOC118270456</name>
</gene>